<proteinExistence type="predicted"/>
<dbReference type="Pfam" id="PF10109">
    <property type="entry name" value="Phage_TAC_7"/>
    <property type="match status" value="1"/>
</dbReference>
<keyword evidence="2" id="KW-1185">Reference proteome</keyword>
<sequence>MASYVLKTPITVSGNRIEKVDLREPTFNEICDLGLPGDQTEPDGKLKLLRKYLVVCSGLPEEAVGALGIRDAMALIGKVSDFFTSTD</sequence>
<dbReference type="EMBL" id="WSRP01000072">
    <property type="protein sequence ID" value="MVX57977.1"/>
    <property type="molecule type" value="Genomic_DNA"/>
</dbReference>
<protein>
    <recommendedName>
        <fullName evidence="3">Phage tail assembly protein</fullName>
    </recommendedName>
</protein>
<name>A0A6L6YK12_9BURK</name>
<dbReference type="RefSeq" id="WP_160336386.1">
    <property type="nucleotide sequence ID" value="NZ_CALPCV010000005.1"/>
</dbReference>
<gene>
    <name evidence="1" type="ORF">E5987_12420</name>
</gene>
<dbReference type="OrthoDB" id="7366507at2"/>
<dbReference type="AlphaFoldDB" id="A0A6L6YK12"/>
<evidence type="ECO:0000313" key="1">
    <source>
        <dbReference type="EMBL" id="MVX57977.1"/>
    </source>
</evidence>
<evidence type="ECO:0000313" key="2">
    <source>
        <dbReference type="Proteomes" id="UP000472580"/>
    </source>
</evidence>
<dbReference type="Proteomes" id="UP000472580">
    <property type="component" value="Unassembled WGS sequence"/>
</dbReference>
<comment type="caution">
    <text evidence="1">The sequence shown here is derived from an EMBL/GenBank/DDBJ whole genome shotgun (WGS) entry which is preliminary data.</text>
</comment>
<dbReference type="InterPro" id="IPR019289">
    <property type="entry name" value="Phage_tail_E/E"/>
</dbReference>
<organism evidence="1 2">
    <name type="scientific">Parasutterella muris</name>
    <dbReference type="NCBI Taxonomy" id="2565572"/>
    <lineage>
        <taxon>Bacteria</taxon>
        <taxon>Pseudomonadati</taxon>
        <taxon>Pseudomonadota</taxon>
        <taxon>Betaproteobacteria</taxon>
        <taxon>Burkholderiales</taxon>
        <taxon>Sutterellaceae</taxon>
        <taxon>Parasutterella</taxon>
    </lineage>
</organism>
<evidence type="ECO:0008006" key="3">
    <source>
        <dbReference type="Google" id="ProtNLM"/>
    </source>
</evidence>
<reference evidence="1 2" key="1">
    <citation type="submission" date="2019-12" db="EMBL/GenBank/DDBJ databases">
        <title>Microbes associate with the intestines of laboratory mice.</title>
        <authorList>
            <person name="Navarre W."/>
            <person name="Wong E."/>
        </authorList>
    </citation>
    <scope>NUCLEOTIDE SEQUENCE [LARGE SCALE GENOMIC DNA]</scope>
    <source>
        <strain evidence="1 2">NM82_D38</strain>
    </source>
</reference>
<accession>A0A6L6YK12</accession>